<accession>A0A6G4WY84</accession>
<name>A0A6G4WY84_9ACTN</name>
<reference evidence="1 2" key="1">
    <citation type="submission" date="2020-02" db="EMBL/GenBank/DDBJ databases">
        <title>Whole-genome analyses of novel actinobacteria.</title>
        <authorList>
            <person name="Sahin N."/>
            <person name="Tatar D."/>
        </authorList>
    </citation>
    <scope>NUCLEOTIDE SEQUENCE [LARGE SCALE GENOMIC DNA]</scope>
    <source>
        <strain evidence="1 2">SB3404</strain>
    </source>
</reference>
<evidence type="ECO:0000313" key="2">
    <source>
        <dbReference type="Proteomes" id="UP000477722"/>
    </source>
</evidence>
<gene>
    <name evidence="1" type="ORF">G5C65_18200</name>
</gene>
<proteinExistence type="predicted"/>
<sequence length="125" mass="13893">MNQEEQPVEDFAQLLARLKSTYGVSESEIARRIGAAPATVNAWSNRRRGTGRGPHPDKLRALAAAYPKFSEAEIFAAVGRKAPGPLSPEATERLLRLFEELTEEQQAMYEIQLRATVEHNRTDGS</sequence>
<keyword evidence="2" id="KW-1185">Reference proteome</keyword>
<protein>
    <submittedName>
        <fullName evidence="1">Uncharacterized protein</fullName>
    </submittedName>
</protein>
<comment type="caution">
    <text evidence="1">The sequence shown here is derived from an EMBL/GenBank/DDBJ whole genome shotgun (WGS) entry which is preliminary data.</text>
</comment>
<dbReference type="Proteomes" id="UP000477722">
    <property type="component" value="Unassembled WGS sequence"/>
</dbReference>
<dbReference type="EMBL" id="JAAKZZ010000179">
    <property type="protein sequence ID" value="NGO70246.1"/>
    <property type="molecule type" value="Genomic_DNA"/>
</dbReference>
<organism evidence="1 2">
    <name type="scientific">Streptomyces boncukensis</name>
    <dbReference type="NCBI Taxonomy" id="2711219"/>
    <lineage>
        <taxon>Bacteria</taxon>
        <taxon>Bacillati</taxon>
        <taxon>Actinomycetota</taxon>
        <taxon>Actinomycetes</taxon>
        <taxon>Kitasatosporales</taxon>
        <taxon>Streptomycetaceae</taxon>
        <taxon>Streptomyces</taxon>
    </lineage>
</organism>
<evidence type="ECO:0000313" key="1">
    <source>
        <dbReference type="EMBL" id="NGO70246.1"/>
    </source>
</evidence>
<dbReference type="AlphaFoldDB" id="A0A6G4WY84"/>
<dbReference type="RefSeq" id="WP_165299915.1">
    <property type="nucleotide sequence ID" value="NZ_JAAKZZ010000179.1"/>
</dbReference>